<sequence length="115" mass="12730">MQYFVALKMGEKRVKEAREYLNTLCNDQAMPALALRDNKTNVWEPVGQENLYAVLSDVGGYVLTDTTGYMVVICDKNGISKALVRGLDAERKNAIVDRLKSDNIAEHAGDVVLPV</sequence>
<evidence type="ECO:0000313" key="1">
    <source>
        <dbReference type="EMBL" id="CUR51866.1"/>
    </source>
</evidence>
<gene>
    <name evidence="1" type="ORF">NDEV_1101</name>
</gene>
<dbReference type="Proteomes" id="UP000196239">
    <property type="component" value="Chromosome 1"/>
</dbReference>
<accession>A0A128A3D3</accession>
<proteinExistence type="predicted"/>
<protein>
    <submittedName>
        <fullName evidence="1">Uncharacterized protein</fullName>
    </submittedName>
</protein>
<evidence type="ECO:0000313" key="2">
    <source>
        <dbReference type="Proteomes" id="UP000196239"/>
    </source>
</evidence>
<organism evidence="1 2">
    <name type="scientific">Nitrosotalea devaniterrae</name>
    <dbReference type="NCBI Taxonomy" id="1078905"/>
    <lineage>
        <taxon>Archaea</taxon>
        <taxon>Nitrososphaerota</taxon>
        <taxon>Nitrososphaeria</taxon>
        <taxon>Nitrosotaleales</taxon>
        <taxon>Nitrosotaleaceae</taxon>
        <taxon>Nitrosotalea</taxon>
    </lineage>
</organism>
<dbReference type="EMBL" id="LN890280">
    <property type="protein sequence ID" value="CUR51866.1"/>
    <property type="molecule type" value="Genomic_DNA"/>
</dbReference>
<keyword evidence="2" id="KW-1185">Reference proteome</keyword>
<dbReference type="KEGG" id="ndv:NDEV_1101"/>
<reference evidence="2" key="1">
    <citation type="submission" date="2015-10" db="EMBL/GenBank/DDBJ databases">
        <authorList>
            <person name="Lehtovirta-Morley L.E."/>
            <person name="Vieille C."/>
        </authorList>
    </citation>
    <scope>NUCLEOTIDE SEQUENCE [LARGE SCALE GENOMIC DNA]</scope>
</reference>
<name>A0A128A3D3_9ARCH</name>
<dbReference type="AlphaFoldDB" id="A0A128A3D3"/>